<evidence type="ECO:0000313" key="5">
    <source>
        <dbReference type="Proteomes" id="UP000344571"/>
    </source>
</evidence>
<organism evidence="2 4">
    <name type="scientific">Halopseudomonas pelagia</name>
    <dbReference type="NCBI Taxonomy" id="553151"/>
    <lineage>
        <taxon>Bacteria</taxon>
        <taxon>Pseudomonadati</taxon>
        <taxon>Pseudomonadota</taxon>
        <taxon>Gammaproteobacteria</taxon>
        <taxon>Pseudomonadales</taxon>
        <taxon>Pseudomonadaceae</taxon>
        <taxon>Halopseudomonas</taxon>
    </lineage>
</organism>
<dbReference type="InterPro" id="IPR025391">
    <property type="entry name" value="DUF4123"/>
</dbReference>
<dbReference type="EMBL" id="CP033116">
    <property type="protein sequence ID" value="QFY58075.1"/>
    <property type="molecule type" value="Genomic_DNA"/>
</dbReference>
<dbReference type="RefSeq" id="WP_096345130.1">
    <property type="nucleotide sequence ID" value="NZ_CP033116.1"/>
</dbReference>
<keyword evidence="5" id="KW-1185">Reference proteome</keyword>
<evidence type="ECO:0000313" key="4">
    <source>
        <dbReference type="Proteomes" id="UP000243750"/>
    </source>
</evidence>
<feature type="domain" description="DUF4123" evidence="1">
    <location>
        <begin position="19"/>
        <end position="133"/>
    </location>
</feature>
<dbReference type="Proteomes" id="UP000344571">
    <property type="component" value="Chromosome"/>
</dbReference>
<dbReference type="Proteomes" id="UP000243750">
    <property type="component" value="Unassembled WGS sequence"/>
</dbReference>
<accession>A0AA91U5B7</accession>
<gene>
    <name evidence="2" type="ORF">CO192_03020</name>
    <name evidence="3" type="ORF">EAO82_17895</name>
</gene>
<evidence type="ECO:0000313" key="3">
    <source>
        <dbReference type="EMBL" id="QFY58075.1"/>
    </source>
</evidence>
<reference evidence="2 4" key="1">
    <citation type="submission" date="2017-09" db="EMBL/GenBank/DDBJ databases">
        <title>Bacterial and phytoplankton interrelationship in Kongsfjorden, an Arctic fjord.</title>
        <authorList>
            <person name="Sinha R."/>
            <person name="Krishnan K."/>
        </authorList>
    </citation>
    <scope>NUCLEOTIDE SEQUENCE [LARGE SCALE GENOMIC DNA]</scope>
    <source>
        <strain evidence="2 4">58</strain>
    </source>
</reference>
<evidence type="ECO:0000259" key="1">
    <source>
        <dbReference type="Pfam" id="PF13503"/>
    </source>
</evidence>
<dbReference type="AlphaFoldDB" id="A0AA91U5B7"/>
<dbReference type="EMBL" id="NWMT01000056">
    <property type="protein sequence ID" value="PCD00785.1"/>
    <property type="molecule type" value="Genomic_DNA"/>
</dbReference>
<protein>
    <submittedName>
        <fullName evidence="3">DUF4123 domain-containing protein</fullName>
    </submittedName>
</protein>
<dbReference type="Pfam" id="PF13503">
    <property type="entry name" value="DUF4123"/>
    <property type="match status" value="1"/>
</dbReference>
<name>A0AA91U5B7_9GAMM</name>
<proteinExistence type="predicted"/>
<evidence type="ECO:0000313" key="2">
    <source>
        <dbReference type="EMBL" id="PCD00785.1"/>
    </source>
</evidence>
<reference evidence="3 5" key="2">
    <citation type="submission" date="2018-10" db="EMBL/GenBank/DDBJ databases">
        <title>Complete genome sequence of Pseudomonas pelagia strain Kongs-67.</title>
        <authorList>
            <person name="Sinha R.K."/>
            <person name="Krishnan K."/>
        </authorList>
    </citation>
    <scope>NUCLEOTIDE SEQUENCE [LARGE SCALE GENOMIC DNA]</scope>
    <source>
        <strain evidence="3 5">Kongs-67</strain>
    </source>
</reference>
<sequence length="282" mass="32257">MSGPLILDRTAAPAWSKDCYLLLDGLGMDVPVTAYTYDDHPLIEPLFRDTRHAPLIEASPWLVKPEADSQLLAQPEVWARTGVVLHCESGMKTLANHLRSLISVTTPLGQLAYCRFYSPDWTVRLLETMSQKEFEEWSGPISRWLVQLPAGWIEYASAKAGRARSAADEGWYRLREEQIEKWQLEEYESLVDRVALQLGSTPEQPGHAEQRKRIEVLLKQAKKLGFESEQTVLHYLELAWRFAQESNAPDWASRFADRNISPEQRLYEVEQQLFKLDEGASA</sequence>